<dbReference type="NCBIfam" id="TIGR01451">
    <property type="entry name" value="B_ant_repeat"/>
    <property type="match status" value="1"/>
</dbReference>
<reference evidence="1" key="2">
    <citation type="journal article" date="2021" name="PeerJ">
        <title>Extensive microbial diversity within the chicken gut microbiome revealed by metagenomics and culture.</title>
        <authorList>
            <person name="Gilroy R."/>
            <person name="Ravi A."/>
            <person name="Getino M."/>
            <person name="Pursley I."/>
            <person name="Horton D.L."/>
            <person name="Alikhan N.F."/>
            <person name="Baker D."/>
            <person name="Gharbi K."/>
            <person name="Hall N."/>
            <person name="Watson M."/>
            <person name="Adriaenssens E.M."/>
            <person name="Foster-Nyarko E."/>
            <person name="Jarju S."/>
            <person name="Secka A."/>
            <person name="Antonio M."/>
            <person name="Oren A."/>
            <person name="Chaudhuri R.R."/>
            <person name="La Ragione R."/>
            <person name="Hildebrand F."/>
            <person name="Pallen M.J."/>
        </authorList>
    </citation>
    <scope>NUCLEOTIDE SEQUENCE</scope>
    <source>
        <strain evidence="1">14508</strain>
    </source>
</reference>
<reference evidence="1" key="1">
    <citation type="submission" date="2020-10" db="EMBL/GenBank/DDBJ databases">
        <authorList>
            <person name="Gilroy R."/>
        </authorList>
    </citation>
    <scope>NUCLEOTIDE SEQUENCE</scope>
    <source>
        <strain evidence="1">14508</strain>
    </source>
</reference>
<dbReference type="AlphaFoldDB" id="A0A9D1KAA7"/>
<dbReference type="Proteomes" id="UP000886893">
    <property type="component" value="Unassembled WGS sequence"/>
</dbReference>
<sequence length="152" mass="16566">MNNGNYTNCCGACCPEVSCTLSQNVDVLEPCDIITYTATCINNDPLVTNAFFRDCLPAPLVFIPGTLYINGVNYPTLSPENGLPISFAALGNTVTITYMARAYGDSCCCVKTTNCQCCRTFRTVCNRAQLCFVQCCCRKTVNTNVLGVQVEY</sequence>
<protein>
    <recommendedName>
        <fullName evidence="3">DUF11 domain-containing protein</fullName>
    </recommendedName>
</protein>
<proteinExistence type="predicted"/>
<evidence type="ECO:0008006" key="3">
    <source>
        <dbReference type="Google" id="ProtNLM"/>
    </source>
</evidence>
<dbReference type="EMBL" id="DVKI01000128">
    <property type="protein sequence ID" value="HIT17529.1"/>
    <property type="molecule type" value="Genomic_DNA"/>
</dbReference>
<evidence type="ECO:0000313" key="2">
    <source>
        <dbReference type="Proteomes" id="UP000886893"/>
    </source>
</evidence>
<accession>A0A9D1KAA7</accession>
<name>A0A9D1KAA7_9FIRM</name>
<dbReference type="InterPro" id="IPR047589">
    <property type="entry name" value="DUF11_rpt"/>
</dbReference>
<comment type="caution">
    <text evidence="1">The sequence shown here is derived from an EMBL/GenBank/DDBJ whole genome shotgun (WGS) entry which is preliminary data.</text>
</comment>
<evidence type="ECO:0000313" key="1">
    <source>
        <dbReference type="EMBL" id="HIT17529.1"/>
    </source>
</evidence>
<gene>
    <name evidence="1" type="ORF">IAD04_04040</name>
</gene>
<organism evidence="1 2">
    <name type="scientific">Candidatus Caccosoma faecigallinarum</name>
    <dbReference type="NCBI Taxonomy" id="2840720"/>
    <lineage>
        <taxon>Bacteria</taxon>
        <taxon>Bacillati</taxon>
        <taxon>Bacillota</taxon>
        <taxon>Bacillota incertae sedis</taxon>
        <taxon>Candidatus Caccosoma</taxon>
    </lineage>
</organism>